<dbReference type="SUPFAM" id="SSF49599">
    <property type="entry name" value="TRAF domain-like"/>
    <property type="match status" value="1"/>
</dbReference>
<dbReference type="Pfam" id="PF00917">
    <property type="entry name" value="MATH"/>
    <property type="match status" value="1"/>
</dbReference>
<dbReference type="InterPro" id="IPR008974">
    <property type="entry name" value="TRAF-like"/>
</dbReference>
<dbReference type="SMART" id="SM00061">
    <property type="entry name" value="MATH"/>
    <property type="match status" value="1"/>
</dbReference>
<evidence type="ECO:0000313" key="3">
    <source>
        <dbReference type="WBParaSite" id="GPLIN_000823600"/>
    </source>
</evidence>
<dbReference type="InterPro" id="IPR002083">
    <property type="entry name" value="MATH/TRAF_dom"/>
</dbReference>
<protein>
    <submittedName>
        <fullName evidence="3">MATH domain-containing protein</fullName>
    </submittedName>
</protein>
<dbReference type="WBParaSite" id="GPLIN_000823600">
    <property type="protein sequence ID" value="GPLIN_000823600"/>
    <property type="gene ID" value="GPLIN_000823600"/>
</dbReference>
<reference evidence="3" key="2">
    <citation type="submission" date="2016-06" db="UniProtKB">
        <authorList>
            <consortium name="WormBaseParasite"/>
        </authorList>
    </citation>
    <scope>IDENTIFICATION</scope>
</reference>
<dbReference type="Gene3D" id="2.60.210.10">
    <property type="entry name" value="Apoptosis, Tumor Necrosis Factor Receptor Associated Protein 2, Chain A"/>
    <property type="match status" value="1"/>
</dbReference>
<dbReference type="Proteomes" id="UP000050741">
    <property type="component" value="Unassembled WGS sequence"/>
</dbReference>
<sequence length="163" mass="19019">MTNFKDFYKQRRGPKTVRSDVEYINGLPWRIKIKDCGDYVGLHLHCYGDETDMAWTCRAAFQCSVISCNNRGECLMKQGELNSFDIYHANSLFWGYDDFVEFEELMDVKNGLYDEKADAVTFKAEVKDFCGENYINNLCESDKLGVNERNELKERHNELFGTE</sequence>
<reference evidence="2" key="1">
    <citation type="submission" date="2014-05" db="EMBL/GenBank/DDBJ databases">
        <title>The genome and life-stage specific transcriptomes of Globodera pallida elucidate key aspects of plant parasitism by a cyst nematode.</title>
        <authorList>
            <person name="Cotton J.A."/>
            <person name="Lilley C.J."/>
            <person name="Jones L.M."/>
            <person name="Kikuchi T."/>
            <person name="Reid A.J."/>
            <person name="Thorpe P."/>
            <person name="Tsai I.J."/>
            <person name="Beasley H."/>
            <person name="Blok V."/>
            <person name="Cock P.J.A."/>
            <person name="Van den Akker S.E."/>
            <person name="Holroyd N."/>
            <person name="Hunt M."/>
            <person name="Mantelin S."/>
            <person name="Naghra H."/>
            <person name="Pain A."/>
            <person name="Palomares-Rius J.E."/>
            <person name="Zarowiecki M."/>
            <person name="Berriman M."/>
            <person name="Jones J.T."/>
            <person name="Urwin P.E."/>
        </authorList>
    </citation>
    <scope>NUCLEOTIDE SEQUENCE [LARGE SCALE GENOMIC DNA]</scope>
    <source>
        <strain evidence="2">Lindley</strain>
    </source>
</reference>
<proteinExistence type="predicted"/>
<organism evidence="2 3">
    <name type="scientific">Globodera pallida</name>
    <name type="common">Potato cyst nematode worm</name>
    <name type="synonym">Heterodera pallida</name>
    <dbReference type="NCBI Taxonomy" id="36090"/>
    <lineage>
        <taxon>Eukaryota</taxon>
        <taxon>Metazoa</taxon>
        <taxon>Ecdysozoa</taxon>
        <taxon>Nematoda</taxon>
        <taxon>Chromadorea</taxon>
        <taxon>Rhabditida</taxon>
        <taxon>Tylenchina</taxon>
        <taxon>Tylenchomorpha</taxon>
        <taxon>Tylenchoidea</taxon>
        <taxon>Heteroderidae</taxon>
        <taxon>Heteroderinae</taxon>
        <taxon>Globodera</taxon>
    </lineage>
</organism>
<name>A0A183C5U1_GLOPA</name>
<dbReference type="AlphaFoldDB" id="A0A183C5U1"/>
<feature type="domain" description="MATH" evidence="1">
    <location>
        <begin position="2"/>
        <end position="105"/>
    </location>
</feature>
<dbReference type="CDD" id="cd00121">
    <property type="entry name" value="MATH"/>
    <property type="match status" value="1"/>
</dbReference>
<evidence type="ECO:0000259" key="1">
    <source>
        <dbReference type="SMART" id="SM00061"/>
    </source>
</evidence>
<keyword evidence="2" id="KW-1185">Reference proteome</keyword>
<evidence type="ECO:0000313" key="2">
    <source>
        <dbReference type="Proteomes" id="UP000050741"/>
    </source>
</evidence>
<accession>A0A183C5U1</accession>